<organism evidence="1 2">
    <name type="scientific">Mycena maculata</name>
    <dbReference type="NCBI Taxonomy" id="230809"/>
    <lineage>
        <taxon>Eukaryota</taxon>
        <taxon>Fungi</taxon>
        <taxon>Dikarya</taxon>
        <taxon>Basidiomycota</taxon>
        <taxon>Agaricomycotina</taxon>
        <taxon>Agaricomycetes</taxon>
        <taxon>Agaricomycetidae</taxon>
        <taxon>Agaricales</taxon>
        <taxon>Marasmiineae</taxon>
        <taxon>Mycenaceae</taxon>
        <taxon>Mycena</taxon>
    </lineage>
</organism>
<gene>
    <name evidence="1" type="ORF">DFH07DRAFT_815682</name>
</gene>
<reference evidence="1" key="1">
    <citation type="submission" date="2023-03" db="EMBL/GenBank/DDBJ databases">
        <title>Massive genome expansion in bonnet fungi (Mycena s.s.) driven by repeated elements and novel gene families across ecological guilds.</title>
        <authorList>
            <consortium name="Lawrence Berkeley National Laboratory"/>
            <person name="Harder C.B."/>
            <person name="Miyauchi S."/>
            <person name="Viragh M."/>
            <person name="Kuo A."/>
            <person name="Thoen E."/>
            <person name="Andreopoulos B."/>
            <person name="Lu D."/>
            <person name="Skrede I."/>
            <person name="Drula E."/>
            <person name="Henrissat B."/>
            <person name="Morin E."/>
            <person name="Kohler A."/>
            <person name="Barry K."/>
            <person name="LaButti K."/>
            <person name="Morin E."/>
            <person name="Salamov A."/>
            <person name="Lipzen A."/>
            <person name="Mereny Z."/>
            <person name="Hegedus B."/>
            <person name="Baldrian P."/>
            <person name="Stursova M."/>
            <person name="Weitz H."/>
            <person name="Taylor A."/>
            <person name="Grigoriev I.V."/>
            <person name="Nagy L.G."/>
            <person name="Martin F."/>
            <person name="Kauserud H."/>
        </authorList>
    </citation>
    <scope>NUCLEOTIDE SEQUENCE</scope>
    <source>
        <strain evidence="1">CBHHK188m</strain>
    </source>
</reference>
<proteinExistence type="predicted"/>
<comment type="caution">
    <text evidence="1">The sequence shown here is derived from an EMBL/GenBank/DDBJ whole genome shotgun (WGS) entry which is preliminary data.</text>
</comment>
<dbReference type="EMBL" id="JARJLG010000046">
    <property type="protein sequence ID" value="KAJ7761188.1"/>
    <property type="molecule type" value="Genomic_DNA"/>
</dbReference>
<keyword evidence="2" id="KW-1185">Reference proteome</keyword>
<dbReference type="Proteomes" id="UP001215280">
    <property type="component" value="Unassembled WGS sequence"/>
</dbReference>
<dbReference type="AlphaFoldDB" id="A0AAD7JF68"/>
<name>A0AAD7JF68_9AGAR</name>
<sequence length="261" mass="29104">MASSTQPARALPAIELAYTVLLMRETAHEHTQFGGNWHPIDGRNVMRRYTRQQSFFISSLPTLSRIYSVKARRNLLETQLRQKPLLSLFSPEIRRAASHMREDAFLTLLAAKSSSAEARGSSEPAPPYTLPRLGLIAKAKHVLRMSSLNLAALKREEHWLVLDPVLNTEPIPIPFPPPSNSSVQAVASSQESAQEAMDENLIVMNRSNSLPPSYSTGTSHRSRTVSLPSYYYYATATNETVDDSSDIDNGNRPVTVYYDCL</sequence>
<evidence type="ECO:0000313" key="1">
    <source>
        <dbReference type="EMBL" id="KAJ7761188.1"/>
    </source>
</evidence>
<protein>
    <submittedName>
        <fullName evidence="1">Uncharacterized protein</fullName>
    </submittedName>
</protein>
<evidence type="ECO:0000313" key="2">
    <source>
        <dbReference type="Proteomes" id="UP001215280"/>
    </source>
</evidence>
<accession>A0AAD7JF68</accession>